<accession>A0AAD4ZVU7</accession>
<protein>
    <submittedName>
        <fullName evidence="2">Uncharacterized protein</fullName>
    </submittedName>
</protein>
<proteinExistence type="predicted"/>
<dbReference type="EMBL" id="JAJFAZ020000001">
    <property type="protein sequence ID" value="KAI5355192.1"/>
    <property type="molecule type" value="Genomic_DNA"/>
</dbReference>
<dbReference type="AlphaFoldDB" id="A0AAD4ZVU7"/>
<gene>
    <name evidence="2" type="ORF">L3X38_008087</name>
</gene>
<evidence type="ECO:0000256" key="1">
    <source>
        <dbReference type="SAM" id="MobiDB-lite"/>
    </source>
</evidence>
<reference evidence="2 3" key="1">
    <citation type="journal article" date="2022" name="G3 (Bethesda)">
        <title>Whole-genome sequence and methylome profiling of the almond [Prunus dulcis (Mill.) D.A. Webb] cultivar 'Nonpareil'.</title>
        <authorList>
            <person name="D'Amico-Willman K.M."/>
            <person name="Ouma W.Z."/>
            <person name="Meulia T."/>
            <person name="Sideli G.M."/>
            <person name="Gradziel T.M."/>
            <person name="Fresnedo-Ramirez J."/>
        </authorList>
    </citation>
    <scope>NUCLEOTIDE SEQUENCE [LARGE SCALE GENOMIC DNA]</scope>
    <source>
        <strain evidence="2">Clone GOH B32 T37-40</strain>
    </source>
</reference>
<evidence type="ECO:0000313" key="3">
    <source>
        <dbReference type="Proteomes" id="UP001054821"/>
    </source>
</evidence>
<feature type="region of interest" description="Disordered" evidence="1">
    <location>
        <begin position="1"/>
        <end position="22"/>
    </location>
</feature>
<comment type="caution">
    <text evidence="2">The sequence shown here is derived from an EMBL/GenBank/DDBJ whole genome shotgun (WGS) entry which is preliminary data.</text>
</comment>
<keyword evidence="3" id="KW-1185">Reference proteome</keyword>
<organism evidence="2 3">
    <name type="scientific">Prunus dulcis</name>
    <name type="common">Almond</name>
    <name type="synonym">Amygdalus dulcis</name>
    <dbReference type="NCBI Taxonomy" id="3755"/>
    <lineage>
        <taxon>Eukaryota</taxon>
        <taxon>Viridiplantae</taxon>
        <taxon>Streptophyta</taxon>
        <taxon>Embryophyta</taxon>
        <taxon>Tracheophyta</taxon>
        <taxon>Spermatophyta</taxon>
        <taxon>Magnoliopsida</taxon>
        <taxon>eudicotyledons</taxon>
        <taxon>Gunneridae</taxon>
        <taxon>Pentapetalae</taxon>
        <taxon>rosids</taxon>
        <taxon>fabids</taxon>
        <taxon>Rosales</taxon>
        <taxon>Rosaceae</taxon>
        <taxon>Amygdaloideae</taxon>
        <taxon>Amygdaleae</taxon>
        <taxon>Prunus</taxon>
    </lineage>
</organism>
<name>A0AAD4ZVU7_PRUDU</name>
<sequence>MAAINTEPEQEPKKKAMKKKSPTAIEGVVLGKSNTTTCCEKPEIASVIPAKRRSVIKMMFDSFVQSVASSLSCICGSVEPKKESK</sequence>
<evidence type="ECO:0000313" key="2">
    <source>
        <dbReference type="EMBL" id="KAI5355192.1"/>
    </source>
</evidence>
<dbReference type="Proteomes" id="UP001054821">
    <property type="component" value="Chromosome 1"/>
</dbReference>